<dbReference type="RefSeq" id="WP_129225182.1">
    <property type="nucleotide sequence ID" value="NZ_SDOZ01000002.1"/>
</dbReference>
<evidence type="ECO:0000259" key="8">
    <source>
        <dbReference type="PROSITE" id="PS51449"/>
    </source>
</evidence>
<dbReference type="SMART" id="SM00729">
    <property type="entry name" value="Elp3"/>
    <property type="match status" value="1"/>
</dbReference>
<dbReference type="InterPro" id="IPR013848">
    <property type="entry name" value="Methylthiotransferase_N"/>
</dbReference>
<dbReference type="Gene3D" id="3.80.30.20">
    <property type="entry name" value="tm_1862 like domain"/>
    <property type="match status" value="1"/>
</dbReference>
<dbReference type="PANTHER" id="PTHR11918:SF45">
    <property type="entry name" value="THREONYLCARBAMOYLADENOSINE TRNA METHYLTHIOTRANSFERASE"/>
    <property type="match status" value="1"/>
</dbReference>
<keyword evidence="4" id="KW-0949">S-adenosyl-L-methionine</keyword>
<dbReference type="Proteomes" id="UP000291269">
    <property type="component" value="Unassembled WGS sequence"/>
</dbReference>
<dbReference type="NCBIfam" id="TIGR00089">
    <property type="entry name" value="MiaB/RimO family radical SAM methylthiotransferase"/>
    <property type="match status" value="1"/>
</dbReference>
<evidence type="ECO:0000313" key="10">
    <source>
        <dbReference type="EMBL" id="RXZ61971.1"/>
    </source>
</evidence>
<evidence type="ECO:0000259" key="9">
    <source>
        <dbReference type="PROSITE" id="PS51918"/>
    </source>
</evidence>
<dbReference type="GO" id="GO:0035598">
    <property type="term" value="F:tRNA (N(6)-L-threonylcarbamoyladenosine(37)-C(2))-methylthiotransferase activity"/>
    <property type="evidence" value="ECO:0007669"/>
    <property type="project" value="TreeGrafter"/>
</dbReference>
<feature type="domain" description="MTTase N-terminal" evidence="8">
    <location>
        <begin position="2"/>
        <end position="114"/>
    </location>
</feature>
<dbReference type="Pfam" id="PF00919">
    <property type="entry name" value="UPF0004"/>
    <property type="match status" value="1"/>
</dbReference>
<comment type="caution">
    <text evidence="10">The sequence shown here is derived from an EMBL/GenBank/DDBJ whole genome shotgun (WGS) entry which is preliminary data.</text>
</comment>
<dbReference type="InterPro" id="IPR005839">
    <property type="entry name" value="Methylthiotransferase"/>
</dbReference>
<dbReference type="InterPro" id="IPR020612">
    <property type="entry name" value="Methylthiotransferase_CS"/>
</dbReference>
<keyword evidence="7" id="KW-0411">Iron-sulfur</keyword>
<organism evidence="10 11">
    <name type="scientific">Candidatus Borkfalkia ceftriaxoniphila</name>
    <dbReference type="NCBI Taxonomy" id="2508949"/>
    <lineage>
        <taxon>Bacteria</taxon>
        <taxon>Bacillati</taxon>
        <taxon>Bacillota</taxon>
        <taxon>Clostridia</taxon>
        <taxon>Christensenellales</taxon>
        <taxon>Christensenellaceae</taxon>
        <taxon>Candidatus Borkfalkia</taxon>
    </lineage>
</organism>
<reference evidence="10 11" key="1">
    <citation type="journal article" date="2019" name="Gut">
        <title>Antibiotics-induced monodominance of a novel gut bacterial order.</title>
        <authorList>
            <person name="Hildebrand F."/>
            <person name="Moitinho-Silva L."/>
            <person name="Blasche S."/>
            <person name="Jahn M.T."/>
            <person name="Gossmann T.I."/>
            <person name="Heuerta-Cepas J."/>
            <person name="Hercog R."/>
            <person name="Luetge M."/>
            <person name="Bahram M."/>
            <person name="Pryszlak A."/>
            <person name="Alves R.J."/>
            <person name="Waszak S.M."/>
            <person name="Zhu A."/>
            <person name="Ye L."/>
            <person name="Costea P.I."/>
            <person name="Aalvink S."/>
            <person name="Belzer C."/>
            <person name="Forslund S.K."/>
            <person name="Sunagawa S."/>
            <person name="Hentschel U."/>
            <person name="Merten C."/>
            <person name="Patil K.R."/>
            <person name="Benes V."/>
            <person name="Bork P."/>
        </authorList>
    </citation>
    <scope>NUCLEOTIDE SEQUENCE [LARGE SCALE GENOMIC DNA]</scope>
    <source>
        <strain evidence="10 11">HDS1380</strain>
    </source>
</reference>
<evidence type="ECO:0000256" key="1">
    <source>
        <dbReference type="ARBA" id="ARBA00001966"/>
    </source>
</evidence>
<keyword evidence="11" id="KW-1185">Reference proteome</keyword>
<gene>
    <name evidence="10" type="primary">mtaB</name>
    <name evidence="10" type="ORF">ESZ91_06165</name>
</gene>
<comment type="cofactor">
    <cofactor evidence="1">
        <name>[4Fe-4S] cluster</name>
        <dbReference type="ChEBI" id="CHEBI:49883"/>
    </cofactor>
</comment>
<evidence type="ECO:0000256" key="6">
    <source>
        <dbReference type="ARBA" id="ARBA00023004"/>
    </source>
</evidence>
<evidence type="ECO:0000256" key="2">
    <source>
        <dbReference type="ARBA" id="ARBA00022485"/>
    </source>
</evidence>
<dbReference type="InterPro" id="IPR006638">
    <property type="entry name" value="Elp3/MiaA/NifB-like_rSAM"/>
</dbReference>
<keyword evidence="2" id="KW-0004">4Fe-4S</keyword>
<dbReference type="NCBIfam" id="TIGR01579">
    <property type="entry name" value="MiaB-like-C"/>
    <property type="match status" value="1"/>
</dbReference>
<dbReference type="SFLD" id="SFLDG01061">
    <property type="entry name" value="methylthiotransferase"/>
    <property type="match status" value="1"/>
</dbReference>
<dbReference type="InterPro" id="IPR058240">
    <property type="entry name" value="rSAM_sf"/>
</dbReference>
<dbReference type="SFLD" id="SFLDS00029">
    <property type="entry name" value="Radical_SAM"/>
    <property type="match status" value="1"/>
</dbReference>
<dbReference type="PANTHER" id="PTHR11918">
    <property type="entry name" value="RADICAL SAM PROTEINS"/>
    <property type="match status" value="1"/>
</dbReference>
<evidence type="ECO:0000256" key="7">
    <source>
        <dbReference type="ARBA" id="ARBA00023014"/>
    </source>
</evidence>
<dbReference type="SFLD" id="SFLDG01082">
    <property type="entry name" value="B12-binding_domain_containing"/>
    <property type="match status" value="1"/>
</dbReference>
<accession>A0A4Q2KFT8</accession>
<evidence type="ECO:0000256" key="5">
    <source>
        <dbReference type="ARBA" id="ARBA00022723"/>
    </source>
</evidence>
<sequence length="418" mass="46411">MKKAVVFTLGCKVNDCESGSLMQGLSELGYEVTDELVPADLYILNTCAVTGEAEKKSRQCVARVQKLNPAARVVVCGCASQRDPRAFAEKPNVTLVSGARQKGKILSLLRKEGVYIDDGDKAYDELPPAKNLKTRAFVKIQDGCDNFCSYCVIPYLRGRSRSRSLASAAAEILGSDALETVVTGIDVSSYRDGERDLADLMIAVANAKSRLRLGSLEVGVITERLLDALKKVRDFAPHFHLSLQSGADAVLKKMNRHYTSAQYLEKVELIRRYFPRAAITTDIIAGFPTETEEDFAETLDFIGRVGFSQIHCFCYSRREGTNAAKWKELPATVKNERLHILLQRAKEVREEYERGFVGETLSMICEEEKHGFTEGYGENYIRLYLAGKYTGKFGVVAVRPYADGLLVEPVNQTKGESK</sequence>
<dbReference type="PROSITE" id="PS51449">
    <property type="entry name" value="MTTASE_N"/>
    <property type="match status" value="1"/>
</dbReference>
<evidence type="ECO:0000256" key="3">
    <source>
        <dbReference type="ARBA" id="ARBA00022679"/>
    </source>
</evidence>
<feature type="domain" description="Radical SAM core" evidence="9">
    <location>
        <begin position="130"/>
        <end position="351"/>
    </location>
</feature>
<dbReference type="OrthoDB" id="9805215at2"/>
<name>A0A4Q2KFT8_9FIRM</name>
<keyword evidence="6" id="KW-0408">Iron</keyword>
<evidence type="ECO:0000256" key="4">
    <source>
        <dbReference type="ARBA" id="ARBA00022691"/>
    </source>
</evidence>
<dbReference type="SUPFAM" id="SSF102114">
    <property type="entry name" value="Radical SAM enzymes"/>
    <property type="match status" value="1"/>
</dbReference>
<dbReference type="InterPro" id="IPR007197">
    <property type="entry name" value="rSAM"/>
</dbReference>
<dbReference type="PROSITE" id="PS51918">
    <property type="entry name" value="RADICAL_SAM"/>
    <property type="match status" value="1"/>
</dbReference>
<protein>
    <submittedName>
        <fullName evidence="10">tRNA (N(6)-L-threonylcarbamoyladenosine(37)-C(2))-methylthiotransferase MtaB</fullName>
    </submittedName>
</protein>
<dbReference type="InterPro" id="IPR023404">
    <property type="entry name" value="rSAM_horseshoe"/>
</dbReference>
<dbReference type="EMBL" id="SDOZ01000002">
    <property type="protein sequence ID" value="RXZ61971.1"/>
    <property type="molecule type" value="Genomic_DNA"/>
</dbReference>
<dbReference type="Pfam" id="PF04055">
    <property type="entry name" value="Radical_SAM"/>
    <property type="match status" value="1"/>
</dbReference>
<proteinExistence type="predicted"/>
<dbReference type="CDD" id="cd01335">
    <property type="entry name" value="Radical_SAM"/>
    <property type="match status" value="1"/>
</dbReference>
<dbReference type="PROSITE" id="PS01278">
    <property type="entry name" value="MTTASE_RADICAL"/>
    <property type="match status" value="1"/>
</dbReference>
<dbReference type="Gene3D" id="3.40.50.12160">
    <property type="entry name" value="Methylthiotransferase, N-terminal domain"/>
    <property type="match status" value="1"/>
</dbReference>
<keyword evidence="5" id="KW-0479">Metal-binding</keyword>
<dbReference type="InterPro" id="IPR038135">
    <property type="entry name" value="Methylthiotransferase_N_sf"/>
</dbReference>
<dbReference type="GO" id="GO:0046872">
    <property type="term" value="F:metal ion binding"/>
    <property type="evidence" value="ECO:0007669"/>
    <property type="project" value="UniProtKB-KW"/>
</dbReference>
<keyword evidence="3 10" id="KW-0808">Transferase</keyword>
<dbReference type="GO" id="GO:0051539">
    <property type="term" value="F:4 iron, 4 sulfur cluster binding"/>
    <property type="evidence" value="ECO:0007669"/>
    <property type="project" value="UniProtKB-KW"/>
</dbReference>
<dbReference type="InterPro" id="IPR006467">
    <property type="entry name" value="MiaB-like_bact"/>
</dbReference>
<evidence type="ECO:0000313" key="11">
    <source>
        <dbReference type="Proteomes" id="UP000291269"/>
    </source>
</evidence>
<dbReference type="AlphaFoldDB" id="A0A4Q2KFT8"/>